<feature type="region of interest" description="Disordered" evidence="2">
    <location>
        <begin position="1"/>
        <end position="28"/>
    </location>
</feature>
<dbReference type="RefSeq" id="XP_007377473.1">
    <property type="nucleotide sequence ID" value="XM_007377411.1"/>
</dbReference>
<evidence type="ECO:0000313" key="4">
    <source>
        <dbReference type="Proteomes" id="UP000000709"/>
    </source>
</evidence>
<dbReference type="GeneID" id="18874709"/>
<keyword evidence="4" id="KW-1185">Reference proteome</keyword>
<sequence length="133" mass="15554">MDVGTEYDDGFNYDDGTEKQKDNVPVVDDYDYDNDIDIEEETGPIAMTSTNFKLNQDKYDLEIISDQESEDTSKKVEPVKILTLQQHMQNLIESMTNLEIEKQQVEQDIARVKQQQEEVITRKQKLFQKLGTW</sequence>
<keyword evidence="1" id="KW-0175">Coiled coil</keyword>
<dbReference type="InParanoid" id="G3AUC6"/>
<organism evidence="4">
    <name type="scientific">Spathaspora passalidarum (strain NRRL Y-27907 / 11-Y1)</name>
    <dbReference type="NCBI Taxonomy" id="619300"/>
    <lineage>
        <taxon>Eukaryota</taxon>
        <taxon>Fungi</taxon>
        <taxon>Dikarya</taxon>
        <taxon>Ascomycota</taxon>
        <taxon>Saccharomycotina</taxon>
        <taxon>Pichiomycetes</taxon>
        <taxon>Debaryomycetaceae</taxon>
        <taxon>Spathaspora</taxon>
    </lineage>
</organism>
<dbReference type="EMBL" id="GL996505">
    <property type="protein sequence ID" value="EGW30502.1"/>
    <property type="molecule type" value="Genomic_DNA"/>
</dbReference>
<proteinExistence type="predicted"/>
<name>G3AUC6_SPAPN</name>
<evidence type="ECO:0000313" key="3">
    <source>
        <dbReference type="EMBL" id="EGW30502.1"/>
    </source>
</evidence>
<protein>
    <submittedName>
        <fullName evidence="3">Uncharacterized protein</fullName>
    </submittedName>
</protein>
<dbReference type="KEGG" id="spaa:SPAPADRAFT_63322"/>
<evidence type="ECO:0000256" key="1">
    <source>
        <dbReference type="SAM" id="Coils"/>
    </source>
</evidence>
<feature type="compositionally biased region" description="Acidic residues" evidence="2">
    <location>
        <begin position="1"/>
        <end position="12"/>
    </location>
</feature>
<dbReference type="HOGENOM" id="CLU_1907999_0_0_1"/>
<accession>G3AUC6</accession>
<gene>
    <name evidence="3" type="ORF">SPAPADRAFT_63322</name>
</gene>
<dbReference type="Proteomes" id="UP000000709">
    <property type="component" value="Unassembled WGS sequence"/>
</dbReference>
<reference evidence="3 4" key="1">
    <citation type="journal article" date="2011" name="Proc. Natl. Acad. Sci. U.S.A.">
        <title>Comparative genomics of xylose-fermenting fungi for enhanced biofuel production.</title>
        <authorList>
            <person name="Wohlbach D.J."/>
            <person name="Kuo A."/>
            <person name="Sato T.K."/>
            <person name="Potts K.M."/>
            <person name="Salamov A.A."/>
            <person name="LaButti K.M."/>
            <person name="Sun H."/>
            <person name="Clum A."/>
            <person name="Pangilinan J.L."/>
            <person name="Lindquist E.A."/>
            <person name="Lucas S."/>
            <person name="Lapidus A."/>
            <person name="Jin M."/>
            <person name="Gunawan C."/>
            <person name="Balan V."/>
            <person name="Dale B.E."/>
            <person name="Jeffries T.W."/>
            <person name="Zinkel R."/>
            <person name="Barry K.W."/>
            <person name="Grigoriev I.V."/>
            <person name="Gasch A.P."/>
        </authorList>
    </citation>
    <scope>NUCLEOTIDE SEQUENCE [LARGE SCALE GENOMIC DNA]</scope>
    <source>
        <strain evidence="4">NRRL Y-27907 / 11-Y1</strain>
    </source>
</reference>
<evidence type="ECO:0000256" key="2">
    <source>
        <dbReference type="SAM" id="MobiDB-lite"/>
    </source>
</evidence>
<dbReference type="AlphaFoldDB" id="G3AUC6"/>
<feature type="coiled-coil region" evidence="1">
    <location>
        <begin position="81"/>
        <end position="122"/>
    </location>
</feature>